<protein>
    <submittedName>
        <fullName evidence="2">Uncharacterized protein</fullName>
    </submittedName>
</protein>
<keyword evidence="1" id="KW-0812">Transmembrane</keyword>
<keyword evidence="1" id="KW-1133">Transmembrane helix</keyword>
<dbReference type="RefSeq" id="WP_185658949.1">
    <property type="nucleotide sequence ID" value="NZ_CAWPOO010000005.1"/>
</dbReference>
<evidence type="ECO:0000313" key="3">
    <source>
        <dbReference type="Proteomes" id="UP000526501"/>
    </source>
</evidence>
<organism evidence="2 3">
    <name type="scientific">Pelagicoccus albus</name>
    <dbReference type="NCBI Taxonomy" id="415222"/>
    <lineage>
        <taxon>Bacteria</taxon>
        <taxon>Pseudomonadati</taxon>
        <taxon>Verrucomicrobiota</taxon>
        <taxon>Opitutia</taxon>
        <taxon>Puniceicoccales</taxon>
        <taxon>Pelagicoccaceae</taxon>
        <taxon>Pelagicoccus</taxon>
    </lineage>
</organism>
<gene>
    <name evidence="2" type="ORF">H5P27_03335</name>
</gene>
<evidence type="ECO:0000256" key="1">
    <source>
        <dbReference type="SAM" id="Phobius"/>
    </source>
</evidence>
<dbReference type="EMBL" id="JACHVC010000005">
    <property type="protein sequence ID" value="MBC2605068.1"/>
    <property type="molecule type" value="Genomic_DNA"/>
</dbReference>
<proteinExistence type="predicted"/>
<evidence type="ECO:0000313" key="2">
    <source>
        <dbReference type="EMBL" id="MBC2605068.1"/>
    </source>
</evidence>
<keyword evidence="3" id="KW-1185">Reference proteome</keyword>
<keyword evidence="1" id="KW-0472">Membrane</keyword>
<reference evidence="2 3" key="1">
    <citation type="submission" date="2020-07" db="EMBL/GenBank/DDBJ databases">
        <authorList>
            <person name="Feng X."/>
        </authorList>
    </citation>
    <scope>NUCLEOTIDE SEQUENCE [LARGE SCALE GENOMIC DNA]</scope>
    <source>
        <strain evidence="2 3">JCM23202</strain>
    </source>
</reference>
<accession>A0A7X1B5S9</accession>
<comment type="caution">
    <text evidence="2">The sequence shown here is derived from an EMBL/GenBank/DDBJ whole genome shotgun (WGS) entry which is preliminary data.</text>
</comment>
<sequence length="89" mass="9616">MNAQILKITAIAAFVAAFGAWIYGGAQAGFYKTFYQIKKVDEITGLSYSEEVPALLPGVETLALGFGVFVLLLAVSEWMELKAKGARQL</sequence>
<feature type="transmembrane region" description="Helical" evidence="1">
    <location>
        <begin position="52"/>
        <end position="75"/>
    </location>
</feature>
<dbReference type="Proteomes" id="UP000526501">
    <property type="component" value="Unassembled WGS sequence"/>
</dbReference>
<name>A0A7X1B5S9_9BACT</name>
<dbReference type="AlphaFoldDB" id="A0A7X1B5S9"/>